<dbReference type="Proteomes" id="UP000184550">
    <property type="component" value="Unassembled WGS sequence"/>
</dbReference>
<dbReference type="EMBL" id="CZCU02000145">
    <property type="protein sequence ID" value="VXD20266.1"/>
    <property type="molecule type" value="Genomic_DNA"/>
</dbReference>
<proteinExistence type="predicted"/>
<organism evidence="1 2">
    <name type="scientific">Planktothrix serta PCC 8927</name>
    <dbReference type="NCBI Taxonomy" id="671068"/>
    <lineage>
        <taxon>Bacteria</taxon>
        <taxon>Bacillati</taxon>
        <taxon>Cyanobacteriota</taxon>
        <taxon>Cyanophyceae</taxon>
        <taxon>Oscillatoriophycideae</taxon>
        <taxon>Oscillatoriales</taxon>
        <taxon>Microcoleaceae</taxon>
        <taxon>Planktothrix</taxon>
    </lineage>
</organism>
<protein>
    <submittedName>
        <fullName evidence="1">Uncharacterized protein</fullName>
    </submittedName>
</protein>
<comment type="caution">
    <text evidence="1">The sequence shown here is derived from an EMBL/GenBank/DDBJ whole genome shotgun (WGS) entry which is preliminary data.</text>
</comment>
<keyword evidence="2" id="KW-1185">Reference proteome</keyword>
<accession>A0A7Z9BST6</accession>
<sequence length="31" mass="3635">MSESQFLKRAQEAEKQASLVRQAMMQQIETH</sequence>
<evidence type="ECO:0000313" key="2">
    <source>
        <dbReference type="Proteomes" id="UP000184550"/>
    </source>
</evidence>
<reference evidence="1" key="1">
    <citation type="submission" date="2019-10" db="EMBL/GenBank/DDBJ databases">
        <authorList>
            <consortium name="Genoscope - CEA"/>
            <person name="William W."/>
        </authorList>
    </citation>
    <scope>NUCLEOTIDE SEQUENCE [LARGE SCALE GENOMIC DNA]</scope>
    <source>
        <strain evidence="1">BBR_PRJEB10992</strain>
    </source>
</reference>
<dbReference type="AlphaFoldDB" id="A0A7Z9BST6"/>
<name>A0A7Z9BST6_9CYAN</name>
<evidence type="ECO:0000313" key="1">
    <source>
        <dbReference type="EMBL" id="VXD20266.1"/>
    </source>
</evidence>
<gene>
    <name evidence="1" type="ORF">PL8927_690030</name>
</gene>